<dbReference type="Proteomes" id="UP001597119">
    <property type="component" value="Unassembled WGS sequence"/>
</dbReference>
<comment type="caution">
    <text evidence="2">The sequence shown here is derived from an EMBL/GenBank/DDBJ whole genome shotgun (WGS) entry which is preliminary data.</text>
</comment>
<accession>A0ABD6CGE6</accession>
<evidence type="ECO:0000313" key="2">
    <source>
        <dbReference type="EMBL" id="MFD1589305.1"/>
    </source>
</evidence>
<feature type="transmembrane region" description="Helical" evidence="1">
    <location>
        <begin position="41"/>
        <end position="61"/>
    </location>
</feature>
<dbReference type="AlphaFoldDB" id="A0ABD6CGE6"/>
<dbReference type="RefSeq" id="WP_247381306.1">
    <property type="nucleotide sequence ID" value="NZ_JALLGV010000009.1"/>
</dbReference>
<evidence type="ECO:0000256" key="1">
    <source>
        <dbReference type="SAM" id="Phobius"/>
    </source>
</evidence>
<dbReference type="EMBL" id="JBHUDJ010000015">
    <property type="protein sequence ID" value="MFD1589305.1"/>
    <property type="molecule type" value="Genomic_DNA"/>
</dbReference>
<reference evidence="2 3" key="1">
    <citation type="journal article" date="2019" name="Int. J. Syst. Evol. Microbiol.">
        <title>The Global Catalogue of Microorganisms (GCM) 10K type strain sequencing project: providing services to taxonomists for standard genome sequencing and annotation.</title>
        <authorList>
            <consortium name="The Broad Institute Genomics Platform"/>
            <consortium name="The Broad Institute Genome Sequencing Center for Infectious Disease"/>
            <person name="Wu L."/>
            <person name="Ma J."/>
        </authorList>
    </citation>
    <scope>NUCLEOTIDE SEQUENCE [LARGE SCALE GENOMIC DNA]</scope>
    <source>
        <strain evidence="2 3">CGMCC 1.12125</strain>
    </source>
</reference>
<feature type="transmembrane region" description="Helical" evidence="1">
    <location>
        <begin position="16"/>
        <end position="35"/>
    </location>
</feature>
<evidence type="ECO:0000313" key="3">
    <source>
        <dbReference type="Proteomes" id="UP001597119"/>
    </source>
</evidence>
<proteinExistence type="predicted"/>
<protein>
    <submittedName>
        <fullName evidence="2">Uncharacterized protein</fullName>
    </submittedName>
</protein>
<sequence length="68" mass="7540">MWDSLEPILLGEHWRAILLFVGLAIIAVGLTYDLAELLDVLGVSPTEPAWIILLGGIMLILRRDGTER</sequence>
<keyword evidence="1" id="KW-0472">Membrane</keyword>
<keyword evidence="1" id="KW-0812">Transmembrane</keyword>
<organism evidence="2 3">
    <name type="scientific">Halorientalis brevis</name>
    <dbReference type="NCBI Taxonomy" id="1126241"/>
    <lineage>
        <taxon>Archaea</taxon>
        <taxon>Methanobacteriati</taxon>
        <taxon>Methanobacteriota</taxon>
        <taxon>Stenosarchaea group</taxon>
        <taxon>Halobacteria</taxon>
        <taxon>Halobacteriales</taxon>
        <taxon>Haloarculaceae</taxon>
        <taxon>Halorientalis</taxon>
    </lineage>
</organism>
<gene>
    <name evidence="2" type="ORF">ACFR9U_20195</name>
</gene>
<name>A0ABD6CGE6_9EURY</name>
<keyword evidence="3" id="KW-1185">Reference proteome</keyword>
<keyword evidence="1" id="KW-1133">Transmembrane helix</keyword>